<dbReference type="Pfam" id="PF04326">
    <property type="entry name" value="SLFN_AlbA_2"/>
    <property type="match status" value="1"/>
</dbReference>
<dbReference type="RefSeq" id="WP_073071852.1">
    <property type="nucleotide sequence ID" value="NZ_FQXN01000002.1"/>
</dbReference>
<sequence>MILYEIKKGENKNLEFKEKLSSKNKESFLKTVVAFANGSGGKIIFGIKDGTKEIVDVPDKEIVSLKDRIANMVHDKCHPTIILDIC</sequence>
<proteinExistence type="predicted"/>
<feature type="domain" description="Schlafen AlbA-2" evidence="1">
    <location>
        <begin position="10"/>
        <end position="85"/>
    </location>
</feature>
<evidence type="ECO:0000313" key="3">
    <source>
        <dbReference type="Proteomes" id="UP000242592"/>
    </source>
</evidence>
<dbReference type="PANTHER" id="PTHR30595:SF6">
    <property type="entry name" value="SCHLAFEN ALBA-2 DOMAIN-CONTAINING PROTEIN"/>
    <property type="match status" value="1"/>
</dbReference>
<organism evidence="2 3">
    <name type="scientific">Thermosipho atlanticus DSM 15807</name>
    <dbReference type="NCBI Taxonomy" id="1123380"/>
    <lineage>
        <taxon>Bacteria</taxon>
        <taxon>Thermotogati</taxon>
        <taxon>Thermotogota</taxon>
        <taxon>Thermotogae</taxon>
        <taxon>Thermotogales</taxon>
        <taxon>Fervidobacteriaceae</taxon>
        <taxon>Thermosipho</taxon>
    </lineage>
</organism>
<protein>
    <submittedName>
        <fullName evidence="2">Putative DNA-binding domain-containing protein</fullName>
    </submittedName>
</protein>
<dbReference type="EMBL" id="FQXN01000002">
    <property type="protein sequence ID" value="SHH27258.1"/>
    <property type="molecule type" value="Genomic_DNA"/>
</dbReference>
<dbReference type="InterPro" id="IPR038461">
    <property type="entry name" value="Schlafen_AlbA_2_dom_sf"/>
</dbReference>
<evidence type="ECO:0000313" key="2">
    <source>
        <dbReference type="EMBL" id="SHH27258.1"/>
    </source>
</evidence>
<dbReference type="Gene3D" id="3.30.950.30">
    <property type="entry name" value="Schlafen, AAA domain"/>
    <property type="match status" value="1"/>
</dbReference>
<keyword evidence="2" id="KW-0238">DNA-binding</keyword>
<dbReference type="InterPro" id="IPR007421">
    <property type="entry name" value="Schlafen_AlbA_2_dom"/>
</dbReference>
<gene>
    <name evidence="2" type="ORF">SAMN02745199_0496</name>
</gene>
<name>A0A1M5RMI7_9BACT</name>
<dbReference type="PANTHER" id="PTHR30595">
    <property type="entry name" value="GLPR-RELATED TRANSCRIPTIONAL REPRESSOR"/>
    <property type="match status" value="1"/>
</dbReference>
<dbReference type="GO" id="GO:0003677">
    <property type="term" value="F:DNA binding"/>
    <property type="evidence" value="ECO:0007669"/>
    <property type="project" value="UniProtKB-KW"/>
</dbReference>
<evidence type="ECO:0000259" key="1">
    <source>
        <dbReference type="Pfam" id="PF04326"/>
    </source>
</evidence>
<dbReference type="Proteomes" id="UP000242592">
    <property type="component" value="Unassembled WGS sequence"/>
</dbReference>
<dbReference type="AlphaFoldDB" id="A0A1M5RMI7"/>
<dbReference type="OrthoDB" id="9807907at2"/>
<keyword evidence="3" id="KW-1185">Reference proteome</keyword>
<reference evidence="3" key="1">
    <citation type="submission" date="2016-11" db="EMBL/GenBank/DDBJ databases">
        <authorList>
            <person name="Varghese N."/>
            <person name="Submissions S."/>
        </authorList>
    </citation>
    <scope>NUCLEOTIDE SEQUENCE [LARGE SCALE GENOMIC DNA]</scope>
    <source>
        <strain evidence="3">DSM 15807</strain>
    </source>
</reference>
<dbReference type="STRING" id="1123380.SAMN02745199_0496"/>
<accession>A0A1M5RMI7</accession>